<dbReference type="STRING" id="1043493.SAMN05421637_2310"/>
<feature type="chain" id="PRO_5038774539" evidence="3">
    <location>
        <begin position="32"/>
        <end position="456"/>
    </location>
</feature>
<accession>A0A1H7A3Z2</accession>
<dbReference type="eggNOG" id="COG0683">
    <property type="taxonomic scope" value="Bacteria"/>
</dbReference>
<organism evidence="5 6">
    <name type="scientific">Demequina mangrovi</name>
    <dbReference type="NCBI Taxonomy" id="1043493"/>
    <lineage>
        <taxon>Bacteria</taxon>
        <taxon>Bacillati</taxon>
        <taxon>Actinomycetota</taxon>
        <taxon>Actinomycetes</taxon>
        <taxon>Micrococcales</taxon>
        <taxon>Demequinaceae</taxon>
        <taxon>Demequina</taxon>
    </lineage>
</organism>
<keyword evidence="2 3" id="KW-0732">Signal</keyword>
<feature type="signal peptide" evidence="3">
    <location>
        <begin position="1"/>
        <end position="31"/>
    </location>
</feature>
<evidence type="ECO:0000259" key="4">
    <source>
        <dbReference type="Pfam" id="PF13458"/>
    </source>
</evidence>
<dbReference type="Pfam" id="PF13458">
    <property type="entry name" value="Peripla_BP_6"/>
    <property type="match status" value="1"/>
</dbReference>
<keyword evidence="6" id="KW-1185">Reference proteome</keyword>
<dbReference type="EMBL" id="FNZI01000005">
    <property type="protein sequence ID" value="SEJ58627.1"/>
    <property type="molecule type" value="Genomic_DNA"/>
</dbReference>
<dbReference type="InterPro" id="IPR051010">
    <property type="entry name" value="BCAA_transport"/>
</dbReference>
<sequence>MTYPAPFRSLASGRRRAVVIAASASVAFALAACTPAGVDDADPSDSAAGGDGGSGGDGATETITIGYIAPATGTLTGFTDGDPYMLSVVREQFADGITIDGTTYAVEIIDRDSGSDAAKAGELAQELITEEQVDLLMATSTPETVNPVVAQCEAHGTPCLTANAPWQAVVFGGGFGPDKPLEWTHHFFFGIEGFGDVDPLAWDQVETNKKVGVLWPNDSDGGAFRDPDTGYTPLVEAHGYTVVDPGAYENGTADFTSIIQTFKDEGVEIISGIPIPPDFVTFWTQAAQQGFEPKVATVGKALFFPTTVPSIPDDLGEGLAFATWWGPTFPYESSFDGTTPQEWIDDFSASPEGEGLVWNQATPLNGALFEVAKVGLEASGDPFDKEALVAAFDDINMMTLGGQIDFTSGPFPGIATIPTAMGQWEKTDDGEWEWVVVDAGTVPDLPVDRPLELLEW</sequence>
<dbReference type="AlphaFoldDB" id="A0A1H7A3Z2"/>
<protein>
    <submittedName>
        <fullName evidence="5">Amino acid/amide ABC transporter substrate-binding protein, HAAT family</fullName>
    </submittedName>
</protein>
<comment type="similarity">
    <text evidence="1">Belongs to the leucine-binding protein family.</text>
</comment>
<evidence type="ECO:0000256" key="2">
    <source>
        <dbReference type="ARBA" id="ARBA00022729"/>
    </source>
</evidence>
<gene>
    <name evidence="5" type="ORF">SAMN05421637_2310</name>
</gene>
<evidence type="ECO:0000313" key="6">
    <source>
        <dbReference type="Proteomes" id="UP000183315"/>
    </source>
</evidence>
<reference evidence="6" key="1">
    <citation type="submission" date="2016-10" db="EMBL/GenBank/DDBJ databases">
        <authorList>
            <person name="Varghese N."/>
        </authorList>
    </citation>
    <scope>NUCLEOTIDE SEQUENCE [LARGE SCALE GENOMIC DNA]</scope>
    <source>
        <strain evidence="6">DSM 24868</strain>
    </source>
</reference>
<feature type="domain" description="Leucine-binding protein" evidence="4">
    <location>
        <begin position="62"/>
        <end position="408"/>
    </location>
</feature>
<name>A0A1H7A3Z2_9MICO</name>
<dbReference type="Proteomes" id="UP000183315">
    <property type="component" value="Unassembled WGS sequence"/>
</dbReference>
<dbReference type="InterPro" id="IPR028082">
    <property type="entry name" value="Peripla_BP_I"/>
</dbReference>
<dbReference type="InterPro" id="IPR028081">
    <property type="entry name" value="Leu-bd"/>
</dbReference>
<dbReference type="SUPFAM" id="SSF53822">
    <property type="entry name" value="Periplasmic binding protein-like I"/>
    <property type="match status" value="1"/>
</dbReference>
<dbReference type="RefSeq" id="WP_042214716.1">
    <property type="nucleotide sequence ID" value="NZ_BBLU01000007.1"/>
</dbReference>
<proteinExistence type="inferred from homology"/>
<dbReference type="PANTHER" id="PTHR30483:SF6">
    <property type="entry name" value="PERIPLASMIC BINDING PROTEIN OF ABC TRANSPORTER FOR NATURAL AMINO ACIDS"/>
    <property type="match status" value="1"/>
</dbReference>
<dbReference type="Gene3D" id="3.40.50.2300">
    <property type="match status" value="2"/>
</dbReference>
<evidence type="ECO:0000256" key="1">
    <source>
        <dbReference type="ARBA" id="ARBA00010062"/>
    </source>
</evidence>
<dbReference type="OrthoDB" id="6753945at2"/>
<dbReference type="CDD" id="cd06337">
    <property type="entry name" value="PBP1_ABC_ligand_binding-like"/>
    <property type="match status" value="1"/>
</dbReference>
<evidence type="ECO:0000313" key="5">
    <source>
        <dbReference type="EMBL" id="SEJ58627.1"/>
    </source>
</evidence>
<evidence type="ECO:0000256" key="3">
    <source>
        <dbReference type="SAM" id="SignalP"/>
    </source>
</evidence>
<dbReference type="PANTHER" id="PTHR30483">
    <property type="entry name" value="LEUCINE-SPECIFIC-BINDING PROTEIN"/>
    <property type="match status" value="1"/>
</dbReference>